<feature type="binding site" evidence="18">
    <location>
        <position position="113"/>
    </location>
    <ligand>
        <name>Ca(2+)</name>
        <dbReference type="ChEBI" id="CHEBI:29108"/>
        <label>1</label>
    </ligand>
</feature>
<dbReference type="InterPro" id="IPR019793">
    <property type="entry name" value="Peroxidases_heam-ligand_BS"/>
</dbReference>
<evidence type="ECO:0000256" key="4">
    <source>
        <dbReference type="ARBA" id="ARBA00012313"/>
    </source>
</evidence>
<keyword evidence="5 21" id="KW-0964">Secreted</keyword>
<evidence type="ECO:0000256" key="7">
    <source>
        <dbReference type="ARBA" id="ARBA00022617"/>
    </source>
</evidence>
<evidence type="ECO:0000313" key="23">
    <source>
        <dbReference type="EMBL" id="SPD02705.1"/>
    </source>
</evidence>
<dbReference type="GO" id="GO:0006979">
    <property type="term" value="P:response to oxidative stress"/>
    <property type="evidence" value="ECO:0007669"/>
    <property type="project" value="UniProtKB-UniRule"/>
</dbReference>
<dbReference type="InterPro" id="IPR000823">
    <property type="entry name" value="Peroxidase_pln"/>
</dbReference>
<feature type="binding site" evidence="18">
    <location>
        <position position="104"/>
    </location>
    <ligand>
        <name>Ca(2+)</name>
        <dbReference type="ChEBI" id="CHEBI:29108"/>
        <label>1</label>
    </ligand>
</feature>
<gene>
    <name evidence="23" type="ORF">FSB_LOCUS30587</name>
</gene>
<sequence length="362" mass="39587">MAMGNCFFGLEAMVVLSPRHRYTGISLTPSLVEFDGPAVALTSSATLITSILGVCQGDSGDSLEMGFYEKTCPCAEEIIKNVTWKHVSSNPNLPAKLLRMHFHDCFVRGCEGSVLLNSTQNNTAEKEAIPNLTLSGFDVIDDIKAAVENECAGIVSCADILALAARDSVSFQFQKPMWKVPTGRRDGTVSLIAEALANIPSPFFNFTQLQQSFASKNLNVEDLVVLSGGHTIGIGHCEFFSNRLYNFTGRGDQDPSLNSTYAQFLKTKCHGLNDTTTTVEMDPGSFQKFDSDYYNILLQNKGLFQSDAALLTNDEAKDTAEKLVSQTDFFTKFAESMKRMGAIQVLTGTAGQIRKQCWKVNS</sequence>
<keyword evidence="14" id="KW-0325">Glycoprotein</keyword>
<feature type="binding site" evidence="17">
    <location>
        <position position="200"/>
    </location>
    <ligand>
        <name>substrate</name>
    </ligand>
</feature>
<evidence type="ECO:0000256" key="6">
    <source>
        <dbReference type="ARBA" id="ARBA00022559"/>
    </source>
</evidence>
<dbReference type="Gene3D" id="1.10.420.10">
    <property type="entry name" value="Peroxidase, domain 2"/>
    <property type="match status" value="1"/>
</dbReference>
<evidence type="ECO:0000259" key="22">
    <source>
        <dbReference type="PROSITE" id="PS50873"/>
    </source>
</evidence>
<name>A0A2N9GSY7_FAGSY</name>
<dbReference type="PRINTS" id="PR00461">
    <property type="entry name" value="PLPEROXIDASE"/>
</dbReference>
<feature type="binding site" description="axial binding residue" evidence="18">
    <location>
        <position position="230"/>
    </location>
    <ligand>
        <name>heme b</name>
        <dbReference type="ChEBI" id="CHEBI:60344"/>
    </ligand>
    <ligandPart>
        <name>Fe</name>
        <dbReference type="ChEBI" id="CHEBI:18248"/>
    </ligandPart>
</feature>
<dbReference type="InterPro" id="IPR002016">
    <property type="entry name" value="Haem_peroxidase"/>
</dbReference>
<keyword evidence="12 18" id="KW-0408">Iron</keyword>
<evidence type="ECO:0000256" key="13">
    <source>
        <dbReference type="ARBA" id="ARBA00023157"/>
    </source>
</evidence>
<feature type="disulfide bond" evidence="20">
    <location>
        <begin position="72"/>
        <end position="151"/>
    </location>
</feature>
<feature type="active site" description="Proton acceptor" evidence="16">
    <location>
        <position position="103"/>
    </location>
</feature>
<comment type="catalytic activity">
    <reaction evidence="1 21">
        <text>2 a phenolic donor + H2O2 = 2 a phenolic radical donor + 2 H2O</text>
        <dbReference type="Rhea" id="RHEA:56136"/>
        <dbReference type="ChEBI" id="CHEBI:15377"/>
        <dbReference type="ChEBI" id="CHEBI:16240"/>
        <dbReference type="ChEBI" id="CHEBI:139520"/>
        <dbReference type="ChEBI" id="CHEBI:139521"/>
        <dbReference type="EC" id="1.11.1.7"/>
    </reaction>
</comment>
<keyword evidence="11 21" id="KW-0560">Oxidoreductase</keyword>
<evidence type="ECO:0000256" key="17">
    <source>
        <dbReference type="PIRSR" id="PIRSR600823-2"/>
    </source>
</evidence>
<feature type="disulfide bond" evidence="20">
    <location>
        <begin position="105"/>
        <end position="110"/>
    </location>
</feature>
<keyword evidence="7 21" id="KW-0349">Heme</keyword>
<dbReference type="GO" id="GO:0005576">
    <property type="term" value="C:extracellular region"/>
    <property type="evidence" value="ECO:0007669"/>
    <property type="project" value="UniProtKB-SubCell"/>
</dbReference>
<feature type="binding site" evidence="18">
    <location>
        <position position="107"/>
    </location>
    <ligand>
        <name>Ca(2+)</name>
        <dbReference type="ChEBI" id="CHEBI:29108"/>
        <label>1</label>
    </ligand>
</feature>
<dbReference type="InterPro" id="IPR010255">
    <property type="entry name" value="Haem_peroxidase_sf"/>
</dbReference>
<evidence type="ECO:0000256" key="12">
    <source>
        <dbReference type="ARBA" id="ARBA00023004"/>
    </source>
</evidence>
<protein>
    <recommendedName>
        <fullName evidence="4 21">Peroxidase</fullName>
        <ecNumber evidence="4 21">1.11.1.7</ecNumber>
    </recommendedName>
</protein>
<comment type="subcellular location">
    <subcellularLocation>
        <location evidence="21">Secreted</location>
    </subcellularLocation>
</comment>
<dbReference type="PROSITE" id="PS50873">
    <property type="entry name" value="PEROXIDASE_4"/>
    <property type="match status" value="1"/>
</dbReference>
<evidence type="ECO:0000256" key="9">
    <source>
        <dbReference type="ARBA" id="ARBA00022729"/>
    </source>
</evidence>
<evidence type="ECO:0000256" key="11">
    <source>
        <dbReference type="ARBA" id="ARBA00023002"/>
    </source>
</evidence>
<feature type="binding site" evidence="18">
    <location>
        <position position="282"/>
    </location>
    <ligand>
        <name>Ca(2+)</name>
        <dbReference type="ChEBI" id="CHEBI:29108"/>
        <label>2</label>
    </ligand>
</feature>
<evidence type="ECO:0000256" key="16">
    <source>
        <dbReference type="PIRSR" id="PIRSR600823-1"/>
    </source>
</evidence>
<dbReference type="GO" id="GO:0046872">
    <property type="term" value="F:metal ion binding"/>
    <property type="evidence" value="ECO:0007669"/>
    <property type="project" value="UniProtKB-UniRule"/>
</dbReference>
<feature type="disulfide bond" evidence="20">
    <location>
        <begin position="237"/>
        <end position="269"/>
    </location>
</feature>
<comment type="cofactor">
    <cofactor evidence="18 21">
        <name>Ca(2+)</name>
        <dbReference type="ChEBI" id="CHEBI:29108"/>
    </cofactor>
    <text evidence="18 21">Binds 2 calcium ions per subunit.</text>
</comment>
<keyword evidence="8 18" id="KW-0479">Metal-binding</keyword>
<dbReference type="PRINTS" id="PR00458">
    <property type="entry name" value="PEROXIDASE"/>
</dbReference>
<evidence type="ECO:0000256" key="3">
    <source>
        <dbReference type="ARBA" id="ARBA00006873"/>
    </source>
</evidence>
<evidence type="ECO:0000256" key="20">
    <source>
        <dbReference type="PIRSR" id="PIRSR600823-5"/>
    </source>
</evidence>
<dbReference type="PROSITE" id="PS00435">
    <property type="entry name" value="PEROXIDASE_1"/>
    <property type="match status" value="1"/>
</dbReference>
<dbReference type="EMBL" id="OIVN01002335">
    <property type="protein sequence ID" value="SPD02705.1"/>
    <property type="molecule type" value="Genomic_DNA"/>
</dbReference>
<dbReference type="GO" id="GO:0140825">
    <property type="term" value="F:lactoperoxidase activity"/>
    <property type="evidence" value="ECO:0007669"/>
    <property type="project" value="UniProtKB-EC"/>
</dbReference>
<dbReference type="PANTHER" id="PTHR31235">
    <property type="entry name" value="PEROXIDASE 25-RELATED"/>
    <property type="match status" value="1"/>
</dbReference>
<dbReference type="EC" id="1.11.1.7" evidence="4 21"/>
<keyword evidence="10 18" id="KW-0106">Calcium</keyword>
<evidence type="ECO:0000256" key="8">
    <source>
        <dbReference type="ARBA" id="ARBA00022723"/>
    </source>
</evidence>
<feature type="site" description="Transition state stabilizer" evidence="19">
    <location>
        <position position="99"/>
    </location>
</feature>
<comment type="function">
    <text evidence="2">Removal of H(2)O(2), oxidation of toxic reductants, biosynthesis and degradation of lignin, suberization, auxin catabolism, response to environmental stresses such as wounding, pathogen attack and oxidative stress. These functions might be dependent on each isozyme/isoform in each plant tissue.</text>
</comment>
<proteinExistence type="inferred from homology"/>
<dbReference type="GO" id="GO:0020037">
    <property type="term" value="F:heme binding"/>
    <property type="evidence" value="ECO:0007669"/>
    <property type="project" value="UniProtKB-UniRule"/>
</dbReference>
<evidence type="ECO:0000256" key="21">
    <source>
        <dbReference type="RuleBase" id="RU362060"/>
    </source>
</evidence>
<organism evidence="23">
    <name type="scientific">Fagus sylvatica</name>
    <name type="common">Beechnut</name>
    <dbReference type="NCBI Taxonomy" id="28930"/>
    <lineage>
        <taxon>Eukaryota</taxon>
        <taxon>Viridiplantae</taxon>
        <taxon>Streptophyta</taxon>
        <taxon>Embryophyta</taxon>
        <taxon>Tracheophyta</taxon>
        <taxon>Spermatophyta</taxon>
        <taxon>Magnoliopsida</taxon>
        <taxon>eudicotyledons</taxon>
        <taxon>Gunneridae</taxon>
        <taxon>Pentapetalae</taxon>
        <taxon>rosids</taxon>
        <taxon>fabids</taxon>
        <taxon>Fagales</taxon>
        <taxon>Fagaceae</taxon>
        <taxon>Fagus</taxon>
    </lineage>
</organism>
<comment type="similarity">
    <text evidence="3">Belongs to the peroxidase family. Ascorbate peroxidase subfamily.</text>
</comment>
<feature type="domain" description="Plant heme peroxidase family profile" evidence="22">
    <location>
        <begin position="62"/>
        <end position="361"/>
    </location>
</feature>
<dbReference type="GO" id="GO:0042744">
    <property type="term" value="P:hydrogen peroxide catabolic process"/>
    <property type="evidence" value="ECO:0007669"/>
    <property type="project" value="UniProtKB-KW"/>
</dbReference>
<feature type="binding site" evidence="18">
    <location>
        <position position="290"/>
    </location>
    <ligand>
        <name>Ca(2+)</name>
        <dbReference type="ChEBI" id="CHEBI:29108"/>
        <label>2</label>
    </ligand>
</feature>
<keyword evidence="6 21" id="KW-0575">Peroxidase</keyword>
<dbReference type="FunFam" id="1.10.420.10:FF:000008">
    <property type="entry name" value="Peroxidase"/>
    <property type="match status" value="1"/>
</dbReference>
<evidence type="ECO:0000256" key="2">
    <source>
        <dbReference type="ARBA" id="ARBA00002322"/>
    </source>
</evidence>
<dbReference type="SUPFAM" id="SSF48113">
    <property type="entry name" value="Heme-dependent peroxidases"/>
    <property type="match status" value="1"/>
</dbReference>
<dbReference type="CDD" id="cd00693">
    <property type="entry name" value="secretory_peroxidase"/>
    <property type="match status" value="1"/>
</dbReference>
<feature type="binding site" evidence="18">
    <location>
        <position position="125"/>
    </location>
    <ligand>
        <name>Ca(2+)</name>
        <dbReference type="ChEBI" id="CHEBI:29108"/>
        <label>1</label>
    </ligand>
</feature>
<evidence type="ECO:0000256" key="19">
    <source>
        <dbReference type="PIRSR" id="PIRSR600823-4"/>
    </source>
</evidence>
<dbReference type="FunFam" id="1.10.520.10:FF:000001">
    <property type="entry name" value="Peroxidase"/>
    <property type="match status" value="1"/>
</dbReference>
<keyword evidence="13 20" id="KW-1015">Disulfide bond</keyword>
<feature type="disulfide bond" evidence="20">
    <location>
        <begin position="157"/>
        <end position="357"/>
    </location>
</feature>
<accession>A0A2N9GSY7</accession>
<dbReference type="InterPro" id="IPR033905">
    <property type="entry name" value="Secretory_peroxidase"/>
</dbReference>
<dbReference type="Gene3D" id="1.10.520.10">
    <property type="match status" value="1"/>
</dbReference>
<feature type="binding site" evidence="18">
    <location>
        <position position="231"/>
    </location>
    <ligand>
        <name>Ca(2+)</name>
        <dbReference type="ChEBI" id="CHEBI:29108"/>
        <label>2</label>
    </ligand>
</feature>
<evidence type="ECO:0000256" key="1">
    <source>
        <dbReference type="ARBA" id="ARBA00000189"/>
    </source>
</evidence>
<evidence type="ECO:0000256" key="5">
    <source>
        <dbReference type="ARBA" id="ARBA00022525"/>
    </source>
</evidence>
<comment type="cofactor">
    <cofactor evidence="18 21">
        <name>heme b</name>
        <dbReference type="ChEBI" id="CHEBI:60344"/>
    </cofactor>
    <text evidence="18 21">Binds 1 heme b (iron(II)-protoporphyrin IX) group per subunit.</text>
</comment>
<keyword evidence="15 21" id="KW-0376">Hydrogen peroxide</keyword>
<keyword evidence="9" id="KW-0732">Signal</keyword>
<feature type="binding site" evidence="18">
    <location>
        <position position="109"/>
    </location>
    <ligand>
        <name>Ca(2+)</name>
        <dbReference type="ChEBI" id="CHEBI:29108"/>
        <label>1</label>
    </ligand>
</feature>
<comment type="similarity">
    <text evidence="21">Belongs to the peroxidase family. Classical plant (class III) peroxidase subfamily.</text>
</comment>
<dbReference type="AlphaFoldDB" id="A0A2N9GSY7"/>
<evidence type="ECO:0000256" key="14">
    <source>
        <dbReference type="ARBA" id="ARBA00023180"/>
    </source>
</evidence>
<evidence type="ECO:0000256" key="10">
    <source>
        <dbReference type="ARBA" id="ARBA00022837"/>
    </source>
</evidence>
<evidence type="ECO:0000256" key="15">
    <source>
        <dbReference type="ARBA" id="ARBA00023324"/>
    </source>
</evidence>
<evidence type="ECO:0000256" key="18">
    <source>
        <dbReference type="PIRSR" id="PIRSR600823-3"/>
    </source>
</evidence>
<dbReference type="Pfam" id="PF00141">
    <property type="entry name" value="peroxidase"/>
    <property type="match status" value="1"/>
</dbReference>
<reference evidence="23" key="1">
    <citation type="submission" date="2018-02" db="EMBL/GenBank/DDBJ databases">
        <authorList>
            <person name="Cohen D.B."/>
            <person name="Kent A.D."/>
        </authorList>
    </citation>
    <scope>NUCLEOTIDE SEQUENCE</scope>
</reference>